<dbReference type="PANTHER" id="PTHR40039">
    <property type="entry name" value="PROTEIN DLTD"/>
    <property type="match status" value="1"/>
</dbReference>
<keyword evidence="1" id="KW-0472">Membrane</keyword>
<evidence type="ECO:0000313" key="2">
    <source>
        <dbReference type="EMBL" id="AFL98629.1"/>
    </source>
</evidence>
<dbReference type="eggNOG" id="COG3966">
    <property type="taxonomic scope" value="Bacteria"/>
</dbReference>
<dbReference type="PANTHER" id="PTHR40039:SF1">
    <property type="entry name" value="PROTEIN DLTD"/>
    <property type="match status" value="1"/>
</dbReference>
<dbReference type="InterPro" id="IPR023896">
    <property type="entry name" value="LTA_DltD"/>
</dbReference>
<evidence type="ECO:0000313" key="3">
    <source>
        <dbReference type="Proteomes" id="UP000006053"/>
    </source>
</evidence>
<keyword evidence="3" id="KW-1185">Reference proteome</keyword>
<reference evidence="3" key="1">
    <citation type="submission" date="2012-06" db="EMBL/GenBank/DDBJ databases">
        <title>Complete sequence of Desulfitobacterium dehalogenans ATCC 51507.</title>
        <authorList>
            <person name="Lucas S."/>
            <person name="Han J."/>
            <person name="Lapidus A."/>
            <person name="Cheng J.-F."/>
            <person name="Goodwin L."/>
            <person name="Pitluck S."/>
            <person name="Peters L."/>
            <person name="Ovchinnikova G."/>
            <person name="Teshima H."/>
            <person name="Detter J.C."/>
            <person name="Han C."/>
            <person name="Tapia R."/>
            <person name="Land M."/>
            <person name="Hauser L."/>
            <person name="Kyrpides N."/>
            <person name="Ivanova N."/>
            <person name="Pagani I."/>
            <person name="Kruse T."/>
            <person name="de Vos W.M."/>
            <person name="Smidt H."/>
            <person name="Woyke T."/>
        </authorList>
    </citation>
    <scope>NUCLEOTIDE SEQUENCE [LARGE SCALE GENOMIC DNA]</scope>
    <source>
        <strain evidence="3">ATCC 51507 / DSM 9161 / JW/IU-DC1</strain>
    </source>
</reference>
<dbReference type="SUPFAM" id="SSF52266">
    <property type="entry name" value="SGNH hydrolase"/>
    <property type="match status" value="1"/>
</dbReference>
<reference evidence="2 3" key="2">
    <citation type="journal article" date="2015" name="J. Bacteriol.">
        <title>Genomic, proteomic, and biochemical analysis of the organohalide respiratory pathway in Desulfitobacterium dehalogenans.</title>
        <authorList>
            <person name="Kruse T."/>
            <person name="van de Pas B.A."/>
            <person name="Atteia A."/>
            <person name="Krab K."/>
            <person name="Hagen W.R."/>
            <person name="Goodwin L."/>
            <person name="Chain P."/>
            <person name="Boeren S."/>
            <person name="Maphosa F."/>
            <person name="Schraa G."/>
            <person name="de Vos W.M."/>
            <person name="van der Oost J."/>
            <person name="Smidt H."/>
            <person name="Stams A.J."/>
        </authorList>
    </citation>
    <scope>NUCLEOTIDE SEQUENCE [LARGE SCALE GENOMIC DNA]</scope>
    <source>
        <strain evidence="3">ATCC 51507 / DSM 9161 / JW/IU-DC1</strain>
    </source>
</reference>
<proteinExistence type="inferred from homology"/>
<dbReference type="InterPro" id="IPR006998">
    <property type="entry name" value="DltD"/>
</dbReference>
<comment type="pathway">
    <text evidence="1">Cell wall biogenesis; lipoteichoic acid biosynthesis.</text>
</comment>
<keyword evidence="1" id="KW-1003">Cell membrane</keyword>
<sequence length="400" mass="46166" precursor="true">MRRFLPLALALVISCLIVWAGNEILASKINEAYDPAFGYKLNIQKNQGMVLQRTGIEKDNSILVYGSSELSGSKDPFQPVNFFTGQYEGVYYDLIGRGYCQSLIHLINFGALGYSLKGEKIVFFLSPQWFGKTGITSDDFKKNFSQLHYLAFLNNEGISPQLKSLVAQRVSSLLVQDESMDMRILSYLSYNDAGYARGFLGVLQPYYRLKEAQLLTKDRVQGYRTLMENTAHWKGDRRGDSKSAMKQFNVEVDWESEKKRAQEVGKALSDNNEFGIDNSYFNEYLKEKLPDLKGTMQDQSYLDSPEYRDFELLLLLCQELEIEPLFVSIPVNGFWYDYCGFPQEDRTQYYKKVKELISKAGYDLADFSDHEYDKYFLRDTMHLGWKGWVEVNEAILTYAQ</sequence>
<dbReference type="EMBL" id="CP003348">
    <property type="protein sequence ID" value="AFL98629.1"/>
    <property type="molecule type" value="Genomic_DNA"/>
</dbReference>
<dbReference type="NCBIfam" id="TIGR04092">
    <property type="entry name" value="LTA_DltD"/>
    <property type="match status" value="1"/>
</dbReference>
<dbReference type="GO" id="GO:0005886">
    <property type="term" value="C:plasma membrane"/>
    <property type="evidence" value="ECO:0007669"/>
    <property type="project" value="UniProtKB-UniRule"/>
</dbReference>
<dbReference type="UniPathway" id="UPA00556"/>
<dbReference type="HOGENOM" id="CLU_050505_1_0_9"/>
<name>I4A3U5_DESDJ</name>
<evidence type="ECO:0000256" key="1">
    <source>
        <dbReference type="PIRNR" id="PIRNR021438"/>
    </source>
</evidence>
<comment type="similarity">
    <text evidence="1">Belongs to the DltD family.</text>
</comment>
<dbReference type="PROSITE" id="PS51257">
    <property type="entry name" value="PROKAR_LIPOPROTEIN"/>
    <property type="match status" value="1"/>
</dbReference>
<dbReference type="OrthoDB" id="9808272at2"/>
<protein>
    <recommendedName>
        <fullName evidence="1">Protein DltD</fullName>
    </recommendedName>
</protein>
<dbReference type="Pfam" id="PF04914">
    <property type="entry name" value="DltD"/>
    <property type="match status" value="1"/>
</dbReference>
<gene>
    <name evidence="2" type="ordered locus">Desde_0141</name>
</gene>
<dbReference type="GO" id="GO:0070395">
    <property type="term" value="P:lipoteichoic acid biosynthetic process"/>
    <property type="evidence" value="ECO:0007669"/>
    <property type="project" value="UniProtKB-UniRule"/>
</dbReference>
<dbReference type="STRING" id="756499.Desde_0141"/>
<accession>I4A3U5</accession>
<dbReference type="AlphaFoldDB" id="I4A3U5"/>
<dbReference type="PIRSF" id="PIRSF021438">
    <property type="entry name" value="DltD"/>
    <property type="match status" value="1"/>
</dbReference>
<organism evidence="2 3">
    <name type="scientific">Desulfitobacterium dehalogenans (strain ATCC 51507 / DSM 9161 / JW/IU-DC1)</name>
    <dbReference type="NCBI Taxonomy" id="756499"/>
    <lineage>
        <taxon>Bacteria</taxon>
        <taxon>Bacillati</taxon>
        <taxon>Bacillota</taxon>
        <taxon>Clostridia</taxon>
        <taxon>Eubacteriales</taxon>
        <taxon>Desulfitobacteriaceae</taxon>
        <taxon>Desulfitobacterium</taxon>
    </lineage>
</organism>
<dbReference type="Proteomes" id="UP000006053">
    <property type="component" value="Chromosome"/>
</dbReference>
<dbReference type="KEGG" id="ddh:Desde_0141"/>
<dbReference type="RefSeq" id="WP_014792127.1">
    <property type="nucleotide sequence ID" value="NC_018017.1"/>
</dbReference>